<dbReference type="Proteomes" id="UP001060085">
    <property type="component" value="Linkage Group LG06"/>
</dbReference>
<name>A0ACC0AIE8_CATRO</name>
<evidence type="ECO:0000313" key="2">
    <source>
        <dbReference type="Proteomes" id="UP001060085"/>
    </source>
</evidence>
<organism evidence="1 2">
    <name type="scientific">Catharanthus roseus</name>
    <name type="common">Madagascar periwinkle</name>
    <name type="synonym">Vinca rosea</name>
    <dbReference type="NCBI Taxonomy" id="4058"/>
    <lineage>
        <taxon>Eukaryota</taxon>
        <taxon>Viridiplantae</taxon>
        <taxon>Streptophyta</taxon>
        <taxon>Embryophyta</taxon>
        <taxon>Tracheophyta</taxon>
        <taxon>Spermatophyta</taxon>
        <taxon>Magnoliopsida</taxon>
        <taxon>eudicotyledons</taxon>
        <taxon>Gunneridae</taxon>
        <taxon>Pentapetalae</taxon>
        <taxon>asterids</taxon>
        <taxon>lamiids</taxon>
        <taxon>Gentianales</taxon>
        <taxon>Apocynaceae</taxon>
        <taxon>Rauvolfioideae</taxon>
        <taxon>Vinceae</taxon>
        <taxon>Catharanthinae</taxon>
        <taxon>Catharanthus</taxon>
    </lineage>
</organism>
<evidence type="ECO:0000313" key="1">
    <source>
        <dbReference type="EMBL" id="KAI5659213.1"/>
    </source>
</evidence>
<accession>A0ACC0AIE8</accession>
<comment type="caution">
    <text evidence="1">The sequence shown here is derived from an EMBL/GenBank/DDBJ whole genome shotgun (WGS) entry which is preliminary data.</text>
</comment>
<proteinExistence type="predicted"/>
<protein>
    <submittedName>
        <fullName evidence="1">Uncharacterized protein</fullName>
    </submittedName>
</protein>
<dbReference type="EMBL" id="CM044706">
    <property type="protein sequence ID" value="KAI5659213.1"/>
    <property type="molecule type" value="Genomic_DNA"/>
</dbReference>
<keyword evidence="2" id="KW-1185">Reference proteome</keyword>
<reference evidence="2" key="1">
    <citation type="journal article" date="2023" name="Nat. Plants">
        <title>Single-cell RNA sequencing provides a high-resolution roadmap for understanding the multicellular compartmentation of specialized metabolism.</title>
        <authorList>
            <person name="Sun S."/>
            <person name="Shen X."/>
            <person name="Li Y."/>
            <person name="Li Y."/>
            <person name="Wang S."/>
            <person name="Li R."/>
            <person name="Zhang H."/>
            <person name="Shen G."/>
            <person name="Guo B."/>
            <person name="Wei J."/>
            <person name="Xu J."/>
            <person name="St-Pierre B."/>
            <person name="Chen S."/>
            <person name="Sun C."/>
        </authorList>
    </citation>
    <scope>NUCLEOTIDE SEQUENCE [LARGE SCALE GENOMIC DNA]</scope>
</reference>
<gene>
    <name evidence="1" type="ORF">M9H77_28006</name>
</gene>
<sequence>MDTSIPLEQDKIFRSVESFQKRASPPDILIESAKHLNILQKIWSLINLLQSNIIAVSIEPVKLYRCLKGETYLIVLDDIWDSRAWKKLKVSFPNDDNGSRIMLISRIHRIHKVALEAKADCSLHELYPLSLEYSLELLQMKLSYKDGIPLNLIDIGRKIAGTCEGLPLAIVLVTGLLVKADGDFRFWKQIAENLKSHVIGEGCMDVFEMSYKHLPDY</sequence>